<dbReference type="UniPathway" id="UPA00034">
    <property type="reaction ID" value="UER00027"/>
</dbReference>
<dbReference type="Pfam" id="PF00278">
    <property type="entry name" value="Orn_DAP_Arg_deC"/>
    <property type="match status" value="1"/>
</dbReference>
<dbReference type="PRINTS" id="PR01181">
    <property type="entry name" value="DAPDCRBXLASE"/>
</dbReference>
<comment type="pathway">
    <text evidence="6 9">Amino-acid biosynthesis; L-lysine biosynthesis via DAP pathway; L-lysine from DL-2,6-diaminopimelate: step 1/1.</text>
</comment>
<comment type="catalytic activity">
    <reaction evidence="6 9">
        <text>meso-2,6-diaminopimelate + H(+) = L-lysine + CO2</text>
        <dbReference type="Rhea" id="RHEA:15101"/>
        <dbReference type="ChEBI" id="CHEBI:15378"/>
        <dbReference type="ChEBI" id="CHEBI:16526"/>
        <dbReference type="ChEBI" id="CHEBI:32551"/>
        <dbReference type="ChEBI" id="CHEBI:57791"/>
        <dbReference type="EC" id="4.1.1.20"/>
    </reaction>
</comment>
<dbReference type="SUPFAM" id="SSF51419">
    <property type="entry name" value="PLP-binding barrel"/>
    <property type="match status" value="1"/>
</dbReference>
<feature type="active site" description="Proton donor" evidence="8">
    <location>
        <position position="384"/>
    </location>
</feature>
<dbReference type="PANTHER" id="PTHR43727:SF2">
    <property type="entry name" value="GROUP IV DECARBOXYLASE"/>
    <property type="match status" value="1"/>
</dbReference>
<dbReference type="InterPro" id="IPR029066">
    <property type="entry name" value="PLP-binding_barrel"/>
</dbReference>
<dbReference type="CDD" id="cd06828">
    <property type="entry name" value="PLPDE_III_DapDC"/>
    <property type="match status" value="1"/>
</dbReference>
<evidence type="ECO:0000256" key="5">
    <source>
        <dbReference type="ARBA" id="ARBA00023239"/>
    </source>
</evidence>
<dbReference type="AlphaFoldDB" id="A0A2N0X6B9"/>
<dbReference type="GO" id="GO:0030170">
    <property type="term" value="F:pyridoxal phosphate binding"/>
    <property type="evidence" value="ECO:0007669"/>
    <property type="project" value="UniProtKB-UniRule"/>
</dbReference>
<evidence type="ECO:0000256" key="6">
    <source>
        <dbReference type="HAMAP-Rule" id="MF_02120"/>
    </source>
</evidence>
<dbReference type="InterPro" id="IPR022653">
    <property type="entry name" value="De-COase2_pyr-phos_BS"/>
</dbReference>
<evidence type="ECO:0000256" key="7">
    <source>
        <dbReference type="NCBIfam" id="TIGR01048"/>
    </source>
</evidence>
<evidence type="ECO:0000313" key="13">
    <source>
        <dbReference type="Proteomes" id="UP000233249"/>
    </source>
</evidence>
<keyword evidence="5 6" id="KW-0456">Lyase</keyword>
<dbReference type="RefSeq" id="WP_101173986.1">
    <property type="nucleotide sequence ID" value="NZ_JAKRKB010000002.1"/>
</dbReference>
<dbReference type="Gene3D" id="3.20.20.10">
    <property type="entry name" value="Alanine racemase"/>
    <property type="match status" value="1"/>
</dbReference>
<feature type="modified residue" description="N6-(pyridoxal phosphate)lysine" evidence="6 8">
    <location>
        <position position="74"/>
    </location>
</feature>
<dbReference type="GO" id="GO:0009089">
    <property type="term" value="P:lysine biosynthetic process via diaminopimelate"/>
    <property type="evidence" value="ECO:0007669"/>
    <property type="project" value="UniProtKB-UniRule"/>
</dbReference>
<evidence type="ECO:0000256" key="3">
    <source>
        <dbReference type="ARBA" id="ARBA00022898"/>
    </source>
</evidence>
<dbReference type="Gene3D" id="2.40.37.10">
    <property type="entry name" value="Lyase, Ornithine Decarboxylase, Chain A, domain 1"/>
    <property type="match status" value="1"/>
</dbReference>
<feature type="domain" description="Orn/DAP/Arg decarboxylase 2 N-terminal" evidence="11">
    <location>
        <begin position="50"/>
        <end position="315"/>
    </location>
</feature>
<evidence type="ECO:0000256" key="9">
    <source>
        <dbReference type="RuleBase" id="RU003738"/>
    </source>
</evidence>
<dbReference type="InterPro" id="IPR022643">
    <property type="entry name" value="De-COase2_C"/>
</dbReference>
<organism evidence="12 13">
    <name type="scientific">Corynebacterium mastitidis</name>
    <dbReference type="NCBI Taxonomy" id="161890"/>
    <lineage>
        <taxon>Bacteria</taxon>
        <taxon>Bacillati</taxon>
        <taxon>Actinomycetota</taxon>
        <taxon>Actinomycetes</taxon>
        <taxon>Mycobacteriales</taxon>
        <taxon>Corynebacteriaceae</taxon>
        <taxon>Corynebacterium</taxon>
    </lineage>
</organism>
<keyword evidence="3 6" id="KW-0663">Pyridoxal phosphate</keyword>
<dbReference type="EC" id="4.1.1.20" evidence="6 7"/>
<dbReference type="PROSITE" id="PS00878">
    <property type="entry name" value="ODR_DC_2_1"/>
    <property type="match status" value="1"/>
</dbReference>
<evidence type="ECO:0000256" key="8">
    <source>
        <dbReference type="PIRSR" id="PIRSR600183-50"/>
    </source>
</evidence>
<dbReference type="STRING" id="1121365.GCA_000375365_01447"/>
<comment type="function">
    <text evidence="6">Specifically catalyzes the decarboxylation of meso-diaminopimelate (meso-DAP) to L-lysine.</text>
</comment>
<dbReference type="PRINTS" id="PR01179">
    <property type="entry name" value="ODADCRBXLASE"/>
</dbReference>
<feature type="binding site" evidence="6">
    <location>
        <position position="414"/>
    </location>
    <ligand>
        <name>pyridoxal 5'-phosphate</name>
        <dbReference type="ChEBI" id="CHEBI:597326"/>
    </ligand>
</feature>
<accession>A0A2N0X6B9</accession>
<feature type="domain" description="Orn/DAP/Arg decarboxylase 2 C-terminal" evidence="10">
    <location>
        <begin position="317"/>
        <end position="412"/>
    </location>
</feature>
<comment type="subunit">
    <text evidence="6">Homodimer.</text>
</comment>
<dbReference type="FunFam" id="3.20.20.10:FF:000003">
    <property type="entry name" value="Diaminopimelate decarboxylase"/>
    <property type="match status" value="1"/>
</dbReference>
<dbReference type="HAMAP" id="MF_02120">
    <property type="entry name" value="LysA"/>
    <property type="match status" value="1"/>
</dbReference>
<feature type="binding site" evidence="6">
    <location>
        <position position="414"/>
    </location>
    <ligand>
        <name>substrate</name>
    </ligand>
</feature>
<dbReference type="PANTHER" id="PTHR43727">
    <property type="entry name" value="DIAMINOPIMELATE DECARBOXYLASE"/>
    <property type="match status" value="1"/>
</dbReference>
<dbReference type="InterPro" id="IPR022644">
    <property type="entry name" value="De-COase2_N"/>
</dbReference>
<dbReference type="Proteomes" id="UP000233249">
    <property type="component" value="Unassembled WGS sequence"/>
</dbReference>
<evidence type="ECO:0000256" key="2">
    <source>
        <dbReference type="ARBA" id="ARBA00022793"/>
    </source>
</evidence>
<evidence type="ECO:0000256" key="4">
    <source>
        <dbReference type="ARBA" id="ARBA00023154"/>
    </source>
</evidence>
<feature type="binding site" evidence="6">
    <location>
        <position position="357"/>
    </location>
    <ligand>
        <name>substrate</name>
    </ligand>
</feature>
<comment type="cofactor">
    <cofactor evidence="1 6 8 9">
        <name>pyridoxal 5'-phosphate</name>
        <dbReference type="ChEBI" id="CHEBI:597326"/>
    </cofactor>
</comment>
<dbReference type="EMBL" id="PJAF01000023">
    <property type="protein sequence ID" value="PKF68246.1"/>
    <property type="molecule type" value="Genomic_DNA"/>
</dbReference>
<comment type="similarity">
    <text evidence="6">Belongs to the Orn/Lys/Arg decarboxylase class-II family. LysA subfamily.</text>
</comment>
<dbReference type="InterPro" id="IPR002986">
    <property type="entry name" value="DAP_deCOOHase_LysA"/>
</dbReference>
<sequence length="456" mass="48525">MDADRFNELPSHVWPAHARRQEDGVVTIAGVPLPEIVEEYGSPAFVIDEADFRSRCRAMAEAFGGPGNVHYAAKAFLTRAVARWVDEEGLSLDVASENELRIALAAGFPAGRIAAHGNNKSEGFLRLCADAGVGHVVLDSFQEIESLARTAEDAGVVQPVLVRVKPGIEAHTHEFIATAHEDQKFGFSLASGSALRAARLALESPHLRLVGLHCHVGSQVFDAEGFSLAAERVLGLLRELLRECGPGHPEGPEGLARQLSTLDLGGGYGIAYLDEESPLDVAAVAADLLAKVRGHAEELGLPAPTVTVEPGRAIAGPSTVTVYTVGTVKDVHVEDDRLRRYLSVDGGMSDNIRPALYGARYEARVVSRFVDGAPVDSRVVGSHCESGDILIDSARLPDDIGAGDLLAIPATGAYCYAMSSRYNAFGRPPVISVSSGKASVMLRRETVEDLLALEQD</sequence>
<dbReference type="NCBIfam" id="TIGR01048">
    <property type="entry name" value="lysA"/>
    <property type="match status" value="1"/>
</dbReference>
<keyword evidence="6" id="KW-0028">Amino-acid biosynthesis</keyword>
<dbReference type="InterPro" id="IPR009006">
    <property type="entry name" value="Ala_racemase/Decarboxylase_C"/>
</dbReference>
<name>A0A2N0X6B9_9CORY</name>
<evidence type="ECO:0000259" key="10">
    <source>
        <dbReference type="Pfam" id="PF00278"/>
    </source>
</evidence>
<protein>
    <recommendedName>
        <fullName evidence="6 7">Diaminopimelate decarboxylase</fullName>
        <shortName evidence="6">DAP decarboxylase</shortName>
        <shortName evidence="6">DAPDC</shortName>
        <ecNumber evidence="6 7">4.1.1.20</ecNumber>
    </recommendedName>
</protein>
<feature type="binding site" evidence="6">
    <location>
        <position position="312"/>
    </location>
    <ligand>
        <name>substrate</name>
    </ligand>
</feature>
<evidence type="ECO:0000313" key="12">
    <source>
        <dbReference type="EMBL" id="PKF68246.1"/>
    </source>
</evidence>
<feature type="binding site" evidence="6">
    <location>
        <position position="267"/>
    </location>
    <ligand>
        <name>pyridoxal 5'-phosphate</name>
        <dbReference type="ChEBI" id="CHEBI:597326"/>
    </ligand>
</feature>
<dbReference type="OrthoDB" id="9802241at2"/>
<feature type="binding site" evidence="6">
    <location>
        <position position="353"/>
    </location>
    <ligand>
        <name>substrate</name>
    </ligand>
</feature>
<dbReference type="SUPFAM" id="SSF50621">
    <property type="entry name" value="Alanine racemase C-terminal domain-like"/>
    <property type="match status" value="1"/>
</dbReference>
<evidence type="ECO:0000259" key="11">
    <source>
        <dbReference type="Pfam" id="PF02784"/>
    </source>
</evidence>
<dbReference type="Pfam" id="PF02784">
    <property type="entry name" value="Orn_Arg_deC_N"/>
    <property type="match status" value="1"/>
</dbReference>
<comment type="caution">
    <text evidence="12">The sequence shown here is derived from an EMBL/GenBank/DDBJ whole genome shotgun (WGS) entry which is preliminary data.</text>
</comment>
<keyword evidence="2 6" id="KW-0210">Decarboxylase</keyword>
<dbReference type="InterPro" id="IPR022657">
    <property type="entry name" value="De-COase2_CS"/>
</dbReference>
<evidence type="ECO:0000256" key="1">
    <source>
        <dbReference type="ARBA" id="ARBA00001933"/>
    </source>
</evidence>
<keyword evidence="4 6" id="KW-0457">Lysine biosynthesis</keyword>
<feature type="binding site" evidence="6">
    <location>
        <position position="385"/>
    </location>
    <ligand>
        <name>substrate</name>
    </ligand>
</feature>
<gene>
    <name evidence="6 12" type="primary">lysA</name>
    <name evidence="12" type="ORF">CXB45_08130</name>
</gene>
<feature type="binding site" evidence="6">
    <location>
        <begin position="309"/>
        <end position="312"/>
    </location>
    <ligand>
        <name>pyridoxal 5'-phosphate</name>
        <dbReference type="ChEBI" id="CHEBI:597326"/>
    </ligand>
</feature>
<reference evidence="12 13" key="1">
    <citation type="submission" date="2017-12" db="EMBL/GenBank/DDBJ databases">
        <title>Corynebacterium mastitidis 16-1433 Genome.</title>
        <authorList>
            <person name="Gulvik C.A."/>
        </authorList>
    </citation>
    <scope>NUCLEOTIDE SEQUENCE [LARGE SCALE GENOMIC DNA]</scope>
    <source>
        <strain evidence="12 13">16-1433</strain>
    </source>
</reference>
<dbReference type="PROSITE" id="PS00879">
    <property type="entry name" value="ODR_DC_2_2"/>
    <property type="match status" value="1"/>
</dbReference>
<dbReference type="GO" id="GO:0008836">
    <property type="term" value="F:diaminopimelate decarboxylase activity"/>
    <property type="evidence" value="ECO:0007669"/>
    <property type="project" value="UniProtKB-UniRule"/>
</dbReference>
<dbReference type="InterPro" id="IPR000183">
    <property type="entry name" value="Orn/DAP/Arg_de-COase"/>
</dbReference>
<proteinExistence type="inferred from homology"/>